<evidence type="ECO:0000256" key="7">
    <source>
        <dbReference type="ARBA" id="ARBA00023224"/>
    </source>
</evidence>
<dbReference type="Pfam" id="PF00001">
    <property type="entry name" value="7tm_1"/>
    <property type="match status" value="2"/>
</dbReference>
<organism evidence="11 12">
    <name type="scientific">Pocillopora damicornis</name>
    <name type="common">Cauliflower coral</name>
    <name type="synonym">Millepora damicornis</name>
    <dbReference type="NCBI Taxonomy" id="46731"/>
    <lineage>
        <taxon>Eukaryota</taxon>
        <taxon>Metazoa</taxon>
        <taxon>Cnidaria</taxon>
        <taxon>Anthozoa</taxon>
        <taxon>Hexacorallia</taxon>
        <taxon>Scleractinia</taxon>
        <taxon>Astrocoeniina</taxon>
        <taxon>Pocilloporidae</taxon>
        <taxon>Pocillopora</taxon>
    </lineage>
</organism>
<gene>
    <name evidence="11" type="ORF">pdam_00017267</name>
</gene>
<comment type="subcellular location">
    <subcellularLocation>
        <location evidence="1">Membrane</location>
        <topology evidence="1">Multi-pass membrane protein</topology>
    </subcellularLocation>
</comment>
<accession>A0A3M6TFK7</accession>
<evidence type="ECO:0000256" key="1">
    <source>
        <dbReference type="ARBA" id="ARBA00004141"/>
    </source>
</evidence>
<keyword evidence="4 8" id="KW-0297">G-protein coupled receptor</keyword>
<comment type="similarity">
    <text evidence="8">Belongs to the G-protein coupled receptor 1 family.</text>
</comment>
<feature type="transmembrane region" description="Helical" evidence="9">
    <location>
        <begin position="438"/>
        <end position="456"/>
    </location>
</feature>
<dbReference type="OrthoDB" id="9445642at2759"/>
<dbReference type="SUPFAM" id="SSF81321">
    <property type="entry name" value="Family A G protein-coupled receptor-like"/>
    <property type="match status" value="2"/>
</dbReference>
<keyword evidence="3 9" id="KW-1133">Transmembrane helix</keyword>
<dbReference type="AlphaFoldDB" id="A0A3M6TFK7"/>
<name>A0A3M6TFK7_POCDA</name>
<dbReference type="PROSITE" id="PS00237">
    <property type="entry name" value="G_PROTEIN_RECEP_F1_1"/>
    <property type="match status" value="2"/>
</dbReference>
<keyword evidence="12" id="KW-1185">Reference proteome</keyword>
<dbReference type="EMBL" id="RCHS01003692">
    <property type="protein sequence ID" value="RMX39994.1"/>
    <property type="molecule type" value="Genomic_DNA"/>
</dbReference>
<feature type="transmembrane region" description="Helical" evidence="9">
    <location>
        <begin position="375"/>
        <end position="396"/>
    </location>
</feature>
<comment type="caution">
    <text evidence="11">The sequence shown here is derived from an EMBL/GenBank/DDBJ whole genome shotgun (WGS) entry which is preliminary data.</text>
</comment>
<keyword evidence="2 8" id="KW-0812">Transmembrane</keyword>
<evidence type="ECO:0000256" key="5">
    <source>
        <dbReference type="ARBA" id="ARBA00023136"/>
    </source>
</evidence>
<dbReference type="PANTHER" id="PTHR45695">
    <property type="entry name" value="LEUCOKININ RECEPTOR-RELATED"/>
    <property type="match status" value="1"/>
</dbReference>
<feature type="transmembrane region" description="Helical" evidence="9">
    <location>
        <begin position="597"/>
        <end position="625"/>
    </location>
</feature>
<evidence type="ECO:0000256" key="3">
    <source>
        <dbReference type="ARBA" id="ARBA00022989"/>
    </source>
</evidence>
<dbReference type="CDD" id="cd00637">
    <property type="entry name" value="7tm_classA_rhodopsin-like"/>
    <property type="match status" value="2"/>
</dbReference>
<evidence type="ECO:0000256" key="9">
    <source>
        <dbReference type="SAM" id="Phobius"/>
    </source>
</evidence>
<evidence type="ECO:0000313" key="11">
    <source>
        <dbReference type="EMBL" id="RMX39994.1"/>
    </source>
</evidence>
<feature type="domain" description="G-protein coupled receptors family 1 profile" evidence="10">
    <location>
        <begin position="388"/>
        <end position="656"/>
    </location>
</feature>
<evidence type="ECO:0000256" key="8">
    <source>
        <dbReference type="RuleBase" id="RU000688"/>
    </source>
</evidence>
<evidence type="ECO:0000259" key="10">
    <source>
        <dbReference type="PROSITE" id="PS50262"/>
    </source>
</evidence>
<feature type="transmembrane region" description="Helical" evidence="9">
    <location>
        <begin position="408"/>
        <end position="426"/>
    </location>
</feature>
<evidence type="ECO:0000313" key="12">
    <source>
        <dbReference type="Proteomes" id="UP000275408"/>
    </source>
</evidence>
<dbReference type="InterPro" id="IPR000276">
    <property type="entry name" value="GPCR_Rhodpsn"/>
</dbReference>
<dbReference type="SMART" id="SM01381">
    <property type="entry name" value="7TM_GPCR_Srsx"/>
    <property type="match status" value="1"/>
</dbReference>
<feature type="transmembrane region" description="Helical" evidence="9">
    <location>
        <begin position="246"/>
        <end position="274"/>
    </location>
</feature>
<dbReference type="FunFam" id="1.20.1070.10:FF:000291">
    <property type="entry name" value="Predicted protein"/>
    <property type="match status" value="1"/>
</dbReference>
<feature type="transmembrane region" description="Helical" evidence="9">
    <location>
        <begin position="462"/>
        <end position="484"/>
    </location>
</feature>
<evidence type="ECO:0000256" key="4">
    <source>
        <dbReference type="ARBA" id="ARBA00023040"/>
    </source>
</evidence>
<keyword evidence="6 8" id="KW-0675">Receptor</keyword>
<feature type="transmembrane region" description="Helical" evidence="9">
    <location>
        <begin position="65"/>
        <end position="82"/>
    </location>
</feature>
<sequence length="703" mass="80220">MINFTCYNATQLSPYCCKPFQSDTNAIKGVKILFYCILLLMSIIGNSMLVAIIKMNKRMQTITSYLIANVAVSDIVITVLVVPRQITEILLGPRSWLVKGLLGSILCKSVSFLQDITTAVSVISLVVITIDRYRGIVFPFQKQFMSPAKLCKIVIPFIWIVAMSFHAVYFNIFRIVTNKGETICAPYWSPKSQQTNFIIIFVCLVAFPACVITFLYLRIIHNLKKNGTIQCRGPLGLKRLKEDTKVVRNIIVVLIVFMACMIPINTYGVMFYFVWEWKMPCGMENFGFAALYILYANASLNPWIYLSLNDKYRRCFVNILKKLHIVEKRAETTRRSSQATALEKSADNLTTSTRELTSYNCPFLGDTTAIKGVKIFFYCLVLLIAVIGNSLLIGVIKRNKKMQTVTNYLIANMAVADILTTLVAAPRHITYTMLEPERWLFGGIFGSILCKSLSFFQDVSTAVSIFSILAIAIDRYKGIVFPLRETNIKPTKSCKIILPLIWIVPAGIHVVYFYVFHTFTRDKKVYCVIDWGPTFDAKKPVEIYFIVMVTCEIYIPLCLIIWLYCAIIVNLKRSAIRRNRGPASCRTLRRIKEDRKVVNNIAAIVIAFMVSSIPLNVIGILHYFVWDWKIPCGAENFTFAAHIIFYSNPSVNPCIYFVLNDKYRHGLVRLFKTMVFIKKIENTDSKTSERETLNQKTWSSTFV</sequence>
<dbReference type="Gene3D" id="1.20.1070.10">
    <property type="entry name" value="Rhodopsin 7-helix transmembrane proteins"/>
    <property type="match status" value="2"/>
</dbReference>
<keyword evidence="5 9" id="KW-0472">Membrane</keyword>
<evidence type="ECO:0000256" key="6">
    <source>
        <dbReference type="ARBA" id="ARBA00023170"/>
    </source>
</evidence>
<protein>
    <recommendedName>
        <fullName evidence="10">G-protein coupled receptors family 1 profile domain-containing protein</fullName>
    </recommendedName>
</protein>
<evidence type="ECO:0000256" key="2">
    <source>
        <dbReference type="ARBA" id="ARBA00022692"/>
    </source>
</evidence>
<feature type="transmembrane region" description="Helical" evidence="9">
    <location>
        <begin position="197"/>
        <end position="217"/>
    </location>
</feature>
<dbReference type="GO" id="GO:0005886">
    <property type="term" value="C:plasma membrane"/>
    <property type="evidence" value="ECO:0007669"/>
    <property type="project" value="TreeGrafter"/>
</dbReference>
<keyword evidence="7 8" id="KW-0807">Transducer</keyword>
<feature type="transmembrane region" description="Helical" evidence="9">
    <location>
        <begin position="543"/>
        <end position="571"/>
    </location>
</feature>
<feature type="transmembrane region" description="Helical" evidence="9">
    <location>
        <begin position="637"/>
        <end position="659"/>
    </location>
</feature>
<feature type="transmembrane region" description="Helical" evidence="9">
    <location>
        <begin position="286"/>
        <end position="306"/>
    </location>
</feature>
<feature type="transmembrane region" description="Helical" evidence="9">
    <location>
        <begin position="150"/>
        <end position="172"/>
    </location>
</feature>
<feature type="domain" description="G-protein coupled receptors family 1 profile" evidence="10">
    <location>
        <begin position="45"/>
        <end position="305"/>
    </location>
</feature>
<dbReference type="PRINTS" id="PR00237">
    <property type="entry name" value="GPCRRHODOPSN"/>
</dbReference>
<feature type="transmembrane region" description="Helical" evidence="9">
    <location>
        <begin position="496"/>
        <end position="515"/>
    </location>
</feature>
<dbReference type="Proteomes" id="UP000275408">
    <property type="component" value="Unassembled WGS sequence"/>
</dbReference>
<reference evidence="11 12" key="1">
    <citation type="journal article" date="2018" name="Sci. Rep.">
        <title>Comparative analysis of the Pocillopora damicornis genome highlights role of immune system in coral evolution.</title>
        <authorList>
            <person name="Cunning R."/>
            <person name="Bay R.A."/>
            <person name="Gillette P."/>
            <person name="Baker A.C."/>
            <person name="Traylor-Knowles N."/>
        </authorList>
    </citation>
    <scope>NUCLEOTIDE SEQUENCE [LARGE SCALE GENOMIC DNA]</scope>
    <source>
        <strain evidence="11">RSMAS</strain>
        <tissue evidence="11">Whole animal</tissue>
    </source>
</reference>
<dbReference type="InterPro" id="IPR017452">
    <property type="entry name" value="GPCR_Rhodpsn_7TM"/>
</dbReference>
<dbReference type="PROSITE" id="PS50262">
    <property type="entry name" value="G_PROTEIN_RECEP_F1_2"/>
    <property type="match status" value="2"/>
</dbReference>
<dbReference type="GO" id="GO:0004930">
    <property type="term" value="F:G protein-coupled receptor activity"/>
    <property type="evidence" value="ECO:0007669"/>
    <property type="project" value="UniProtKB-KW"/>
</dbReference>
<feature type="transmembrane region" description="Helical" evidence="9">
    <location>
        <begin position="102"/>
        <end position="130"/>
    </location>
</feature>
<proteinExistence type="inferred from homology"/>
<dbReference type="PANTHER" id="PTHR45695:SF9">
    <property type="entry name" value="LEUCOKININ RECEPTOR"/>
    <property type="match status" value="1"/>
</dbReference>
<feature type="transmembrane region" description="Helical" evidence="9">
    <location>
        <begin position="32"/>
        <end position="53"/>
    </location>
</feature>